<dbReference type="AlphaFoldDB" id="A0A8T1MED2"/>
<evidence type="ECO:0000313" key="6">
    <source>
        <dbReference type="EMBL" id="KAG5447737.1"/>
    </source>
</evidence>
<dbReference type="InterPro" id="IPR008501">
    <property type="entry name" value="THOC7/Mft1"/>
</dbReference>
<dbReference type="EMBL" id="NIRI02000042">
    <property type="protein sequence ID" value="KAG5447737.1"/>
    <property type="molecule type" value="Genomic_DNA"/>
</dbReference>
<keyword evidence="4" id="KW-0539">Nucleus</keyword>
<organism evidence="6 7">
    <name type="scientific">Clonorchis sinensis</name>
    <name type="common">Chinese liver fluke</name>
    <dbReference type="NCBI Taxonomy" id="79923"/>
    <lineage>
        <taxon>Eukaryota</taxon>
        <taxon>Metazoa</taxon>
        <taxon>Spiralia</taxon>
        <taxon>Lophotrochozoa</taxon>
        <taxon>Platyhelminthes</taxon>
        <taxon>Trematoda</taxon>
        <taxon>Digenea</taxon>
        <taxon>Opisthorchiida</taxon>
        <taxon>Opisthorchiata</taxon>
        <taxon>Opisthorchiidae</taxon>
        <taxon>Clonorchis</taxon>
    </lineage>
</organism>
<dbReference type="PANTHER" id="PTHR23405">
    <property type="entry name" value="MAINTENANCE OF KILLER 16 MAK16 PROTEIN-RELATED"/>
    <property type="match status" value="1"/>
</dbReference>
<evidence type="ECO:0000256" key="2">
    <source>
        <dbReference type="ARBA" id="ARBA00006482"/>
    </source>
</evidence>
<comment type="similarity">
    <text evidence="2">Belongs to the THOC7 family.</text>
</comment>
<dbReference type="GO" id="GO:0000445">
    <property type="term" value="C:THO complex part of transcription export complex"/>
    <property type="evidence" value="ECO:0007669"/>
    <property type="project" value="InterPro"/>
</dbReference>
<evidence type="ECO:0000256" key="1">
    <source>
        <dbReference type="ARBA" id="ARBA00004123"/>
    </source>
</evidence>
<dbReference type="GO" id="GO:0006397">
    <property type="term" value="P:mRNA processing"/>
    <property type="evidence" value="ECO:0007669"/>
    <property type="project" value="InterPro"/>
</dbReference>
<sequence>MHSLDVVIIAGDFRAQIGRLSSSEADLVRLGNLTVSQSSCLLQVAWRLGTEGMLQLNDPPNVPTIWVYVPRLSYTPTDFPYSALPNVATGLWRLRNAWMLSVLLAFQGGDRVIPTAPGWRHCKIWLPTDVSGVLLVIFYPDCLNGCLEMLSNKSWLYGSEASVLNTDFLLSMMMMVTNRPFSRNTLRCPAAIPPEGSTRAGILQSFSCLDRSRDTEVDEIIKRKLLIEGESGNDDRRLTLLLKNYLRWVASGDTSDNGFETFQALLGSINQCENAMEQATLVLSMNKKQQEHYSELYKEIEYEIEKAKLRIEECREELRLAKIIRKNRREYDGLAKIIAEHPERDVTLAKYNKLENRLKRLREINEEYDRKIDLRKKQFHLFLSALHDLREMIEEDEPFLSPLDEGIAENDCTEDSSKMDTG</sequence>
<feature type="coiled-coil region" evidence="5">
    <location>
        <begin position="297"/>
        <end position="378"/>
    </location>
</feature>
<dbReference type="Pfam" id="PF05615">
    <property type="entry name" value="THOC7"/>
    <property type="match status" value="1"/>
</dbReference>
<dbReference type="Proteomes" id="UP000286415">
    <property type="component" value="Unassembled WGS sequence"/>
</dbReference>
<accession>A0A8T1MED2</accession>
<dbReference type="OrthoDB" id="205166at2759"/>
<reference evidence="6 7" key="2">
    <citation type="journal article" date="2021" name="Genomics">
        <title>High-quality reference genome for Clonorchis sinensis.</title>
        <authorList>
            <person name="Young N.D."/>
            <person name="Stroehlein A.J."/>
            <person name="Kinkar L."/>
            <person name="Wang T."/>
            <person name="Sohn W.M."/>
            <person name="Chang B.C.H."/>
            <person name="Kaur P."/>
            <person name="Weisz D."/>
            <person name="Dudchenko O."/>
            <person name="Aiden E.L."/>
            <person name="Korhonen P.K."/>
            <person name="Gasser R.B."/>
        </authorList>
    </citation>
    <scope>NUCLEOTIDE SEQUENCE [LARGE SCALE GENOMIC DNA]</scope>
    <source>
        <strain evidence="6">Cs-k2</strain>
    </source>
</reference>
<comment type="caution">
    <text evidence="6">The sequence shown here is derived from an EMBL/GenBank/DDBJ whole genome shotgun (WGS) entry which is preliminary data.</text>
</comment>
<evidence type="ECO:0000256" key="3">
    <source>
        <dbReference type="ARBA" id="ARBA00023054"/>
    </source>
</evidence>
<reference evidence="6 7" key="1">
    <citation type="journal article" date="2018" name="Biotechnol. Adv.">
        <title>Improved genomic resources and new bioinformatic workflow for the carcinogenic parasite Clonorchis sinensis: Biotechnological implications.</title>
        <authorList>
            <person name="Wang D."/>
            <person name="Korhonen P.K."/>
            <person name="Gasser R.B."/>
            <person name="Young N.D."/>
        </authorList>
    </citation>
    <scope>NUCLEOTIDE SEQUENCE [LARGE SCALE GENOMIC DNA]</scope>
    <source>
        <strain evidence="6">Cs-k2</strain>
    </source>
</reference>
<evidence type="ECO:0000313" key="7">
    <source>
        <dbReference type="Proteomes" id="UP000286415"/>
    </source>
</evidence>
<proteinExistence type="inferred from homology"/>
<gene>
    <name evidence="6" type="ORF">CSKR_106771</name>
</gene>
<protein>
    <submittedName>
        <fullName evidence="6">THO complex subunit 7</fullName>
    </submittedName>
</protein>
<comment type="subcellular location">
    <subcellularLocation>
        <location evidence="1">Nucleus</location>
    </subcellularLocation>
</comment>
<name>A0A8T1MED2_CLOSI</name>
<evidence type="ECO:0000256" key="5">
    <source>
        <dbReference type="SAM" id="Coils"/>
    </source>
</evidence>
<dbReference type="GO" id="GO:0006406">
    <property type="term" value="P:mRNA export from nucleus"/>
    <property type="evidence" value="ECO:0007669"/>
    <property type="project" value="TreeGrafter"/>
</dbReference>
<evidence type="ECO:0000256" key="4">
    <source>
        <dbReference type="ARBA" id="ARBA00023242"/>
    </source>
</evidence>
<dbReference type="PANTHER" id="PTHR23405:SF5">
    <property type="entry name" value="THO COMPLEX SUBUNIT 7 HOMOLOG"/>
    <property type="match status" value="1"/>
</dbReference>
<keyword evidence="3 5" id="KW-0175">Coiled coil</keyword>
<keyword evidence="7" id="KW-1185">Reference proteome</keyword>